<dbReference type="SMR" id="A0A1S3UAP0"/>
<dbReference type="PRINTS" id="PR00367">
    <property type="entry name" value="ETHRSPELEMNT"/>
</dbReference>
<keyword evidence="4" id="KW-0238">DNA-binding</keyword>
<dbReference type="STRING" id="3916.A0A1S3UAP0"/>
<evidence type="ECO:0000313" key="8">
    <source>
        <dbReference type="Proteomes" id="UP000087766"/>
    </source>
</evidence>
<evidence type="ECO:0000313" key="9">
    <source>
        <dbReference type="RefSeq" id="XP_014503086.1"/>
    </source>
</evidence>
<dbReference type="GO" id="GO:0005634">
    <property type="term" value="C:nucleus"/>
    <property type="evidence" value="ECO:0007669"/>
    <property type="project" value="UniProtKB-SubCell"/>
</dbReference>
<dbReference type="InterPro" id="IPR016177">
    <property type="entry name" value="DNA-bd_dom_sf"/>
</dbReference>
<dbReference type="RefSeq" id="XP_014503086.1">
    <property type="nucleotide sequence ID" value="XM_014647600.1"/>
</dbReference>
<keyword evidence="6" id="KW-0539">Nucleus</keyword>
<dbReference type="GO" id="GO:0003700">
    <property type="term" value="F:DNA-binding transcription factor activity"/>
    <property type="evidence" value="ECO:0007669"/>
    <property type="project" value="InterPro"/>
</dbReference>
<keyword evidence="8" id="KW-1185">Reference proteome</keyword>
<dbReference type="Gene3D" id="3.30.730.10">
    <property type="entry name" value="AP2/ERF domain"/>
    <property type="match status" value="1"/>
</dbReference>
<evidence type="ECO:0000256" key="2">
    <source>
        <dbReference type="ARBA" id="ARBA00022745"/>
    </source>
</evidence>
<comment type="subcellular location">
    <subcellularLocation>
        <location evidence="1">Nucleus</location>
    </subcellularLocation>
</comment>
<dbReference type="PANTHER" id="PTHR31677:SF248">
    <property type="entry name" value="OS04G0669200 PROTEIN"/>
    <property type="match status" value="1"/>
</dbReference>
<dbReference type="Pfam" id="PF00847">
    <property type="entry name" value="AP2"/>
    <property type="match status" value="1"/>
</dbReference>
<dbReference type="GeneID" id="106763403"/>
<accession>A0A1S3UAP0</accession>
<dbReference type="OrthoDB" id="995612at2759"/>
<dbReference type="PANTHER" id="PTHR31677">
    <property type="entry name" value="AP2 DOMAIN CLASS TRANSCRIPTION FACTOR"/>
    <property type="match status" value="1"/>
</dbReference>
<keyword evidence="5" id="KW-0804">Transcription</keyword>
<evidence type="ECO:0000256" key="3">
    <source>
        <dbReference type="ARBA" id="ARBA00023015"/>
    </source>
</evidence>
<dbReference type="Proteomes" id="UP000087766">
    <property type="component" value="Chromosome 6"/>
</dbReference>
<keyword evidence="2" id="KW-0936">Ethylene signaling pathway</keyword>
<sequence length="141" mass="16077">MDLPDPYGEDVTMEDFCCTSAISTSSAYGEDVTVLNYLFWKIGCNEIGAWVLNSMFVCKSIFERLDASVVTVAAAAANKSLLKEPQYQGVRKRPWGRFVVEIRDPLKKAKVWLETFDSVEEAARAYDTIAQTLRCQRRWMF</sequence>
<evidence type="ECO:0000256" key="5">
    <source>
        <dbReference type="ARBA" id="ARBA00023163"/>
    </source>
</evidence>
<feature type="domain" description="AP2/ERF" evidence="7">
    <location>
        <begin position="86"/>
        <end position="141"/>
    </location>
</feature>
<gene>
    <name evidence="9" type="primary">LOC106763403</name>
</gene>
<dbReference type="KEGG" id="vra:106763403"/>
<dbReference type="PROSITE" id="PS51032">
    <property type="entry name" value="AP2_ERF"/>
    <property type="match status" value="1"/>
</dbReference>
<evidence type="ECO:0000256" key="1">
    <source>
        <dbReference type="ARBA" id="ARBA00004123"/>
    </source>
</evidence>
<dbReference type="GO" id="GO:0009873">
    <property type="term" value="P:ethylene-activated signaling pathway"/>
    <property type="evidence" value="ECO:0007669"/>
    <property type="project" value="UniProtKB-KW"/>
</dbReference>
<dbReference type="AlphaFoldDB" id="A0A1S3UAP0"/>
<reference evidence="9" key="2">
    <citation type="submission" date="2025-08" db="UniProtKB">
        <authorList>
            <consortium name="RefSeq"/>
        </authorList>
    </citation>
    <scope>IDENTIFICATION</scope>
    <source>
        <tissue evidence="9">Leaf</tissue>
    </source>
</reference>
<proteinExistence type="predicted"/>
<evidence type="ECO:0000259" key="7">
    <source>
        <dbReference type="PROSITE" id="PS51032"/>
    </source>
</evidence>
<dbReference type="Gramene" id="Vradi06g06910.1">
    <property type="protein sequence ID" value="Vradi06g06910.1"/>
    <property type="gene ID" value="Vradi06g06910"/>
</dbReference>
<name>A0A1S3UAP0_VIGRR</name>
<organism evidence="8 9">
    <name type="scientific">Vigna radiata var. radiata</name>
    <name type="common">Mung bean</name>
    <name type="synonym">Phaseolus aureus</name>
    <dbReference type="NCBI Taxonomy" id="3916"/>
    <lineage>
        <taxon>Eukaryota</taxon>
        <taxon>Viridiplantae</taxon>
        <taxon>Streptophyta</taxon>
        <taxon>Embryophyta</taxon>
        <taxon>Tracheophyta</taxon>
        <taxon>Spermatophyta</taxon>
        <taxon>Magnoliopsida</taxon>
        <taxon>eudicotyledons</taxon>
        <taxon>Gunneridae</taxon>
        <taxon>Pentapetalae</taxon>
        <taxon>rosids</taxon>
        <taxon>fabids</taxon>
        <taxon>Fabales</taxon>
        <taxon>Fabaceae</taxon>
        <taxon>Papilionoideae</taxon>
        <taxon>50 kb inversion clade</taxon>
        <taxon>NPAAA clade</taxon>
        <taxon>indigoferoid/millettioid clade</taxon>
        <taxon>Phaseoleae</taxon>
        <taxon>Vigna</taxon>
    </lineage>
</organism>
<dbReference type="InterPro" id="IPR001471">
    <property type="entry name" value="AP2/ERF_dom"/>
</dbReference>
<dbReference type="GO" id="GO:0003677">
    <property type="term" value="F:DNA binding"/>
    <property type="evidence" value="ECO:0007669"/>
    <property type="project" value="UniProtKB-KW"/>
</dbReference>
<protein>
    <submittedName>
        <fullName evidence="9">Ethylene-responsive transcription factor 3-like</fullName>
    </submittedName>
</protein>
<evidence type="ECO:0000256" key="4">
    <source>
        <dbReference type="ARBA" id="ARBA00023125"/>
    </source>
</evidence>
<dbReference type="SUPFAM" id="SSF54171">
    <property type="entry name" value="DNA-binding domain"/>
    <property type="match status" value="1"/>
</dbReference>
<dbReference type="SMART" id="SM00380">
    <property type="entry name" value="AP2"/>
    <property type="match status" value="1"/>
</dbReference>
<dbReference type="CDD" id="cd00018">
    <property type="entry name" value="AP2"/>
    <property type="match status" value="1"/>
</dbReference>
<dbReference type="InterPro" id="IPR036955">
    <property type="entry name" value="AP2/ERF_dom_sf"/>
</dbReference>
<reference evidence="8" key="1">
    <citation type="journal article" date="2014" name="Nat. Commun.">
        <title>Genome sequence of mungbean and insights into evolution within Vigna species.</title>
        <authorList>
            <person name="Kang Y.J."/>
            <person name="Kim S.K."/>
            <person name="Kim M.Y."/>
            <person name="Lestari P."/>
            <person name="Kim K.H."/>
            <person name="Ha B.K."/>
            <person name="Jun T.H."/>
            <person name="Hwang W.J."/>
            <person name="Lee T."/>
            <person name="Lee J."/>
            <person name="Shim S."/>
            <person name="Yoon M.Y."/>
            <person name="Jang Y.E."/>
            <person name="Han K.S."/>
            <person name="Taeprayoon P."/>
            <person name="Yoon N."/>
            <person name="Somta P."/>
            <person name="Tanya P."/>
            <person name="Kim K.S."/>
            <person name="Gwag J.G."/>
            <person name="Moon J.K."/>
            <person name="Lee Y.H."/>
            <person name="Park B.S."/>
            <person name="Bombarely A."/>
            <person name="Doyle J.J."/>
            <person name="Jackson S.A."/>
            <person name="Schafleitner R."/>
            <person name="Srinives P."/>
            <person name="Varshney R.K."/>
            <person name="Lee S.H."/>
        </authorList>
    </citation>
    <scope>NUCLEOTIDE SEQUENCE [LARGE SCALE GENOMIC DNA]</scope>
    <source>
        <strain evidence="8">cv. VC1973A</strain>
    </source>
</reference>
<evidence type="ECO:0000256" key="6">
    <source>
        <dbReference type="ARBA" id="ARBA00023242"/>
    </source>
</evidence>
<keyword evidence="3" id="KW-0805">Transcription regulation</keyword>